<keyword evidence="2" id="KW-1185">Reference proteome</keyword>
<proteinExistence type="predicted"/>
<dbReference type="InterPro" id="IPR036770">
    <property type="entry name" value="Ankyrin_rpt-contain_sf"/>
</dbReference>
<dbReference type="SMART" id="SM00248">
    <property type="entry name" value="ANK"/>
    <property type="match status" value="3"/>
</dbReference>
<dbReference type="PANTHER" id="PTHR46224:SF64">
    <property type="entry name" value="IQ MOTIF AND ANKYRIN REPEAT DOMAIN-CONTAINING PROTEIN 1"/>
    <property type="match status" value="1"/>
</dbReference>
<evidence type="ECO:0000313" key="1">
    <source>
        <dbReference type="EMBL" id="KEF51404.1"/>
    </source>
</evidence>
<dbReference type="InterPro" id="IPR002110">
    <property type="entry name" value="Ankyrin_rpt"/>
</dbReference>
<dbReference type="GeneID" id="25287447"/>
<dbReference type="STRING" id="1182545.A0A072NU64"/>
<organism evidence="1 2">
    <name type="scientific">Exophiala aquamarina CBS 119918</name>
    <dbReference type="NCBI Taxonomy" id="1182545"/>
    <lineage>
        <taxon>Eukaryota</taxon>
        <taxon>Fungi</taxon>
        <taxon>Dikarya</taxon>
        <taxon>Ascomycota</taxon>
        <taxon>Pezizomycotina</taxon>
        <taxon>Eurotiomycetes</taxon>
        <taxon>Chaetothyriomycetidae</taxon>
        <taxon>Chaetothyriales</taxon>
        <taxon>Herpotrichiellaceae</taxon>
        <taxon>Exophiala</taxon>
    </lineage>
</organism>
<dbReference type="SUPFAM" id="SSF48403">
    <property type="entry name" value="Ankyrin repeat"/>
    <property type="match status" value="1"/>
</dbReference>
<name>A0A072NU64_9EURO</name>
<sequence length="202" mass="21933">MAEAYHPAVCYVHGNDKFTSALEVAVASNQTSTVQLLLDRGFELIMFEDSCVAAAIAVKKLLANGADINLGAGLHGTPFVNAIINGNEQMYQLFLDHGANTNPLELYALFETRFRLLWSTHYSMPEPTPPSKEAITARRYRLLQCLFLDLGVPVNTGVGKYGNALAVALKKHGWGADKETVKMLLAHLADVNQAGGKYGTPL</sequence>
<gene>
    <name evidence="1" type="ORF">A1O9_12553</name>
</gene>
<dbReference type="OrthoDB" id="194358at2759"/>
<dbReference type="Proteomes" id="UP000027920">
    <property type="component" value="Unassembled WGS sequence"/>
</dbReference>
<accession>A0A072NU64</accession>
<dbReference type="HOGENOM" id="CLU_1354622_0_0_1"/>
<comment type="caution">
    <text evidence="1">The sequence shown here is derived from an EMBL/GenBank/DDBJ whole genome shotgun (WGS) entry which is preliminary data.</text>
</comment>
<dbReference type="Gene3D" id="1.25.40.20">
    <property type="entry name" value="Ankyrin repeat-containing domain"/>
    <property type="match status" value="1"/>
</dbReference>
<reference evidence="1 2" key="1">
    <citation type="submission" date="2013-03" db="EMBL/GenBank/DDBJ databases">
        <title>The Genome Sequence of Exophiala aquamarina CBS 119918.</title>
        <authorList>
            <consortium name="The Broad Institute Genomics Platform"/>
            <person name="Cuomo C."/>
            <person name="de Hoog S."/>
            <person name="Gorbushina A."/>
            <person name="Walker B."/>
            <person name="Young S.K."/>
            <person name="Zeng Q."/>
            <person name="Gargeya S."/>
            <person name="Fitzgerald M."/>
            <person name="Haas B."/>
            <person name="Abouelleil A."/>
            <person name="Allen A.W."/>
            <person name="Alvarado L."/>
            <person name="Arachchi H.M."/>
            <person name="Berlin A.M."/>
            <person name="Chapman S.B."/>
            <person name="Gainer-Dewar J."/>
            <person name="Goldberg J."/>
            <person name="Griggs A."/>
            <person name="Gujja S."/>
            <person name="Hansen M."/>
            <person name="Howarth C."/>
            <person name="Imamovic A."/>
            <person name="Ireland A."/>
            <person name="Larimer J."/>
            <person name="McCowan C."/>
            <person name="Murphy C."/>
            <person name="Pearson M."/>
            <person name="Poon T.W."/>
            <person name="Priest M."/>
            <person name="Roberts A."/>
            <person name="Saif S."/>
            <person name="Shea T."/>
            <person name="Sisk P."/>
            <person name="Sykes S."/>
            <person name="Wortman J."/>
            <person name="Nusbaum C."/>
            <person name="Birren B."/>
        </authorList>
    </citation>
    <scope>NUCLEOTIDE SEQUENCE [LARGE SCALE GENOMIC DNA]</scope>
    <source>
        <strain evidence="1 2">CBS 119918</strain>
    </source>
</reference>
<dbReference type="InterPro" id="IPR051616">
    <property type="entry name" value="Cul2-RING_E3_ligase_SR"/>
</dbReference>
<protein>
    <submittedName>
        <fullName evidence="1">Uncharacterized protein</fullName>
    </submittedName>
</protein>
<evidence type="ECO:0000313" key="2">
    <source>
        <dbReference type="Proteomes" id="UP000027920"/>
    </source>
</evidence>
<dbReference type="EMBL" id="AMGV01000024">
    <property type="protein sequence ID" value="KEF51404.1"/>
    <property type="molecule type" value="Genomic_DNA"/>
</dbReference>
<dbReference type="AlphaFoldDB" id="A0A072NU64"/>
<dbReference type="PANTHER" id="PTHR46224">
    <property type="entry name" value="ANKYRIN REPEAT FAMILY PROTEIN"/>
    <property type="match status" value="1"/>
</dbReference>
<dbReference type="VEuPathDB" id="FungiDB:A1O9_12553"/>
<dbReference type="RefSeq" id="XP_013253994.1">
    <property type="nucleotide sequence ID" value="XM_013398540.1"/>
</dbReference>